<evidence type="ECO:0000256" key="8">
    <source>
        <dbReference type="SAM" id="Phobius"/>
    </source>
</evidence>
<dbReference type="PANTHER" id="PTHR34979">
    <property type="entry name" value="INNER MEMBRANE PROTEIN YGAZ"/>
    <property type="match status" value="1"/>
</dbReference>
<evidence type="ECO:0000256" key="5">
    <source>
        <dbReference type="ARBA" id="ARBA00022692"/>
    </source>
</evidence>
<organism evidence="9 10">
    <name type="scientific">Jatrophihabitans telluris</name>
    <dbReference type="NCBI Taxonomy" id="2038343"/>
    <lineage>
        <taxon>Bacteria</taxon>
        <taxon>Bacillati</taxon>
        <taxon>Actinomycetota</taxon>
        <taxon>Actinomycetes</taxon>
        <taxon>Jatrophihabitantales</taxon>
        <taxon>Jatrophihabitantaceae</taxon>
        <taxon>Jatrophihabitans</taxon>
    </lineage>
</organism>
<reference evidence="9" key="1">
    <citation type="journal article" date="2018" name="Int. J. Syst. Evol. Microbiol.">
        <title>Jatrophihabitans telluris sp. nov., isolated from sediment soil of lava forest wetlands and the emended description of the genus Jatrophihabitans.</title>
        <authorList>
            <person name="Lee K.C."/>
            <person name="Suh M.K."/>
            <person name="Eom M.K."/>
            <person name="Kim K.K."/>
            <person name="Kim J.S."/>
            <person name="Kim D.S."/>
            <person name="Ko S.H."/>
            <person name="Shin Y.K."/>
            <person name="Lee J.S."/>
        </authorList>
    </citation>
    <scope>NUCLEOTIDE SEQUENCE</scope>
    <source>
        <strain evidence="9">N237</strain>
    </source>
</reference>
<keyword evidence="10" id="KW-1185">Reference proteome</keyword>
<evidence type="ECO:0000256" key="6">
    <source>
        <dbReference type="ARBA" id="ARBA00022989"/>
    </source>
</evidence>
<comment type="similarity">
    <text evidence="2">Belongs to the AzlC family.</text>
</comment>
<evidence type="ECO:0000313" key="9">
    <source>
        <dbReference type="EMBL" id="UQX87679.1"/>
    </source>
</evidence>
<sequence length="234" mass="23602">MVRDSLGVGIAVGAYGVAFGAASVAAGFTPAQTSVSSLLTFTGGTQFAIAGVIAGGGTAAAALSGGYLLGARNTLYALRMRPMLGVRGWRVLLAALFTIDESTAMALGQRRASLSRVAFWWTAASVYLFWNLATVLGAVGAQALGNPERFGLDAAIPAAFLALLAPRLRRAAADSPGAGAVGVSRRVALAGALIALALIPLTPPGIPVLAACAGLAFAADVGTVRRLGRPGRRR</sequence>
<evidence type="ECO:0000256" key="1">
    <source>
        <dbReference type="ARBA" id="ARBA00004651"/>
    </source>
</evidence>
<dbReference type="InterPro" id="IPR011606">
    <property type="entry name" value="Brnchd-chn_aa_trnsp_permease"/>
</dbReference>
<dbReference type="Pfam" id="PF03591">
    <property type="entry name" value="AzlC"/>
    <property type="match status" value="1"/>
</dbReference>
<reference evidence="9" key="2">
    <citation type="submission" date="2022-05" db="EMBL/GenBank/DDBJ databases">
        <authorList>
            <person name="Kim J.-S."/>
            <person name="Lee K."/>
            <person name="Suh M."/>
            <person name="Eom M."/>
            <person name="Kim J.-S."/>
            <person name="Kim D.-S."/>
            <person name="Ko S.-H."/>
            <person name="Shin Y."/>
            <person name="Lee J.-S."/>
        </authorList>
    </citation>
    <scope>NUCLEOTIDE SEQUENCE</scope>
    <source>
        <strain evidence="9">N237</strain>
    </source>
</reference>
<feature type="transmembrane region" description="Helical" evidence="8">
    <location>
        <begin position="47"/>
        <end position="69"/>
    </location>
</feature>
<keyword evidence="3" id="KW-0813">Transport</keyword>
<feature type="transmembrane region" description="Helical" evidence="8">
    <location>
        <begin position="205"/>
        <end position="224"/>
    </location>
</feature>
<keyword evidence="7 8" id="KW-0472">Membrane</keyword>
<comment type="subcellular location">
    <subcellularLocation>
        <location evidence="1">Cell membrane</location>
        <topology evidence="1">Multi-pass membrane protein</topology>
    </subcellularLocation>
</comment>
<proteinExistence type="inferred from homology"/>
<evidence type="ECO:0000256" key="7">
    <source>
        <dbReference type="ARBA" id="ARBA00023136"/>
    </source>
</evidence>
<name>A0ABY4QVM9_9ACTN</name>
<keyword evidence="4" id="KW-1003">Cell membrane</keyword>
<keyword evidence="5 8" id="KW-0812">Transmembrane</keyword>
<evidence type="ECO:0000256" key="3">
    <source>
        <dbReference type="ARBA" id="ARBA00022448"/>
    </source>
</evidence>
<evidence type="ECO:0000256" key="4">
    <source>
        <dbReference type="ARBA" id="ARBA00022475"/>
    </source>
</evidence>
<dbReference type="RefSeq" id="WP_249770437.1">
    <property type="nucleotide sequence ID" value="NZ_CP097332.1"/>
</dbReference>
<dbReference type="PANTHER" id="PTHR34979:SF1">
    <property type="entry name" value="INNER MEMBRANE PROTEIN YGAZ"/>
    <property type="match status" value="1"/>
</dbReference>
<keyword evidence="6 8" id="KW-1133">Transmembrane helix</keyword>
<feature type="transmembrane region" description="Helical" evidence="8">
    <location>
        <begin position="119"/>
        <end position="144"/>
    </location>
</feature>
<evidence type="ECO:0000256" key="2">
    <source>
        <dbReference type="ARBA" id="ARBA00010735"/>
    </source>
</evidence>
<dbReference type="Proteomes" id="UP001056336">
    <property type="component" value="Chromosome"/>
</dbReference>
<accession>A0ABY4QVM9</accession>
<protein>
    <submittedName>
        <fullName evidence="9">AzlC family ABC transporter permease</fullName>
    </submittedName>
</protein>
<dbReference type="EMBL" id="CP097332">
    <property type="protein sequence ID" value="UQX87679.1"/>
    <property type="molecule type" value="Genomic_DNA"/>
</dbReference>
<gene>
    <name evidence="9" type="ORF">M6D93_15415</name>
</gene>
<evidence type="ECO:0000313" key="10">
    <source>
        <dbReference type="Proteomes" id="UP001056336"/>
    </source>
</evidence>
<feature type="transmembrane region" description="Helical" evidence="8">
    <location>
        <begin position="6"/>
        <end position="26"/>
    </location>
</feature>